<feature type="active site" description="Proton donor" evidence="6">
    <location>
        <position position="111"/>
    </location>
</feature>
<dbReference type="InterPro" id="IPR017867">
    <property type="entry name" value="Tyr_phospatase_low_mol_wt"/>
</dbReference>
<dbReference type="SUPFAM" id="SSF52788">
    <property type="entry name" value="Phosphotyrosine protein phosphatases I"/>
    <property type="match status" value="1"/>
</dbReference>
<dbReference type="InterPro" id="IPR036196">
    <property type="entry name" value="Ptyr_pPase_sf"/>
</dbReference>
<dbReference type="GeneID" id="43597853"/>
<organism evidence="8 9">
    <name type="scientific">Venustampulla echinocandica</name>
    <dbReference type="NCBI Taxonomy" id="2656787"/>
    <lineage>
        <taxon>Eukaryota</taxon>
        <taxon>Fungi</taxon>
        <taxon>Dikarya</taxon>
        <taxon>Ascomycota</taxon>
        <taxon>Pezizomycotina</taxon>
        <taxon>Leotiomycetes</taxon>
        <taxon>Helotiales</taxon>
        <taxon>Pleuroascaceae</taxon>
        <taxon>Venustampulla</taxon>
    </lineage>
</organism>
<dbReference type="PRINTS" id="PR00719">
    <property type="entry name" value="LMWPTPASE"/>
</dbReference>
<dbReference type="InterPro" id="IPR050438">
    <property type="entry name" value="LMW_PTPase"/>
</dbReference>
<dbReference type="GO" id="GO:0005737">
    <property type="term" value="C:cytoplasm"/>
    <property type="evidence" value="ECO:0007669"/>
    <property type="project" value="UniProtKB-SubCell"/>
</dbReference>
<evidence type="ECO:0000256" key="2">
    <source>
        <dbReference type="ARBA" id="ARBA00011063"/>
    </source>
</evidence>
<dbReference type="OrthoDB" id="3388at2759"/>
<dbReference type="GO" id="GO:0003993">
    <property type="term" value="F:acid phosphatase activity"/>
    <property type="evidence" value="ECO:0007669"/>
    <property type="project" value="InterPro"/>
</dbReference>
<keyword evidence="4" id="KW-0378">Hydrolase</keyword>
<evidence type="ECO:0000313" key="9">
    <source>
        <dbReference type="Proteomes" id="UP000254866"/>
    </source>
</evidence>
<dbReference type="InterPro" id="IPR023485">
    <property type="entry name" value="Ptyr_pPase"/>
</dbReference>
<dbReference type="InterPro" id="IPR002115">
    <property type="entry name" value="Tyr_Pase_low_mol_wt_mml"/>
</dbReference>
<comment type="caution">
    <text evidence="8">The sequence shown here is derived from an EMBL/GenBank/DDBJ whole genome shotgun (WGS) entry which is preliminary data.</text>
</comment>
<name>A0A370TPX2_9HELO</name>
<gene>
    <name evidence="8" type="ORF">BP5553_05004</name>
</gene>
<keyword evidence="3" id="KW-0963">Cytoplasm</keyword>
<accession>A0A370TPX2</accession>
<sequence length="144" mass="16454">MAEGVFRSTVSKSPHQHLISEVDSCGTGAYHLGSSPDSRTMSTLEDHGITDYDHEARKIQTSDFQRFDYIFAMDRDNLRDLQRIQQRAEGKAKLMLFGEFGGKKKAEEVIDPYYGARDGFDIAYEQCVRFSKNFLKETFPDVDP</sequence>
<evidence type="ECO:0000256" key="6">
    <source>
        <dbReference type="PIRSR" id="PIRSR617867-1"/>
    </source>
</evidence>
<dbReference type="AlphaFoldDB" id="A0A370TPX2"/>
<dbReference type="EMBL" id="NPIC01000003">
    <property type="protein sequence ID" value="RDL37571.1"/>
    <property type="molecule type" value="Genomic_DNA"/>
</dbReference>
<dbReference type="GO" id="GO:0004726">
    <property type="term" value="F:non-membrane spanning protein tyrosine phosphatase activity"/>
    <property type="evidence" value="ECO:0007669"/>
    <property type="project" value="InterPro"/>
</dbReference>
<comment type="subcellular location">
    <subcellularLocation>
        <location evidence="1">Cytoplasm</location>
    </subcellularLocation>
</comment>
<reference evidence="8 9" key="1">
    <citation type="journal article" date="2018" name="IMA Fungus">
        <title>IMA Genome-F 9: Draft genome sequence of Annulohypoxylon stygium, Aspergillus mulundensis, Berkeleyomyces basicola (syn. Thielaviopsis basicola), Ceratocystis smalleyi, two Cercospora beticola strains, Coleophoma cylindrospora, Fusarium fracticaudum, Phialophora cf. hyalina, and Morchella septimelata.</title>
        <authorList>
            <person name="Wingfield B.D."/>
            <person name="Bills G.F."/>
            <person name="Dong Y."/>
            <person name="Huang W."/>
            <person name="Nel W.J."/>
            <person name="Swalarsk-Parry B.S."/>
            <person name="Vaghefi N."/>
            <person name="Wilken P.M."/>
            <person name="An Z."/>
            <person name="de Beer Z.W."/>
            <person name="De Vos L."/>
            <person name="Chen L."/>
            <person name="Duong T.A."/>
            <person name="Gao Y."/>
            <person name="Hammerbacher A."/>
            <person name="Kikkert J.R."/>
            <person name="Li Y."/>
            <person name="Li H."/>
            <person name="Li K."/>
            <person name="Li Q."/>
            <person name="Liu X."/>
            <person name="Ma X."/>
            <person name="Naidoo K."/>
            <person name="Pethybridge S.J."/>
            <person name="Sun J."/>
            <person name="Steenkamp E.T."/>
            <person name="van der Nest M.A."/>
            <person name="van Wyk S."/>
            <person name="Wingfield M.J."/>
            <person name="Xiong C."/>
            <person name="Yue Q."/>
            <person name="Zhang X."/>
        </authorList>
    </citation>
    <scope>NUCLEOTIDE SEQUENCE [LARGE SCALE GENOMIC DNA]</scope>
    <source>
        <strain evidence="8 9">BP 5553</strain>
    </source>
</reference>
<evidence type="ECO:0000256" key="4">
    <source>
        <dbReference type="ARBA" id="ARBA00022801"/>
    </source>
</evidence>
<dbReference type="SMART" id="SM00226">
    <property type="entry name" value="LMWPc"/>
    <property type="match status" value="1"/>
</dbReference>
<evidence type="ECO:0000256" key="3">
    <source>
        <dbReference type="ARBA" id="ARBA00022490"/>
    </source>
</evidence>
<dbReference type="Pfam" id="PF01451">
    <property type="entry name" value="LMWPc"/>
    <property type="match status" value="1"/>
</dbReference>
<comment type="similarity">
    <text evidence="2">Belongs to the low molecular weight phosphotyrosine protein phosphatase family.</text>
</comment>
<feature type="domain" description="Phosphotyrosine protein phosphatase I" evidence="7">
    <location>
        <begin position="1"/>
        <end position="137"/>
    </location>
</feature>
<dbReference type="STRING" id="2656787.A0A370TPX2"/>
<evidence type="ECO:0000259" key="7">
    <source>
        <dbReference type="SMART" id="SM00226"/>
    </source>
</evidence>
<dbReference type="PANTHER" id="PTHR11717">
    <property type="entry name" value="LOW MOLECULAR WEIGHT PROTEIN TYROSINE PHOSPHATASE"/>
    <property type="match status" value="1"/>
</dbReference>
<evidence type="ECO:0000256" key="1">
    <source>
        <dbReference type="ARBA" id="ARBA00004496"/>
    </source>
</evidence>
<dbReference type="CDD" id="cd16343">
    <property type="entry name" value="LMWPTP"/>
    <property type="match status" value="1"/>
</dbReference>
<proteinExistence type="inferred from homology"/>
<dbReference type="Gene3D" id="3.40.50.2300">
    <property type="match status" value="1"/>
</dbReference>
<dbReference type="RefSeq" id="XP_031870227.1">
    <property type="nucleotide sequence ID" value="XM_032013627.1"/>
</dbReference>
<keyword evidence="5" id="KW-0904">Protein phosphatase</keyword>
<evidence type="ECO:0000313" key="8">
    <source>
        <dbReference type="EMBL" id="RDL37571.1"/>
    </source>
</evidence>
<keyword evidence="9" id="KW-1185">Reference proteome</keyword>
<dbReference type="PANTHER" id="PTHR11717:SF7">
    <property type="entry name" value="LOW MOLECULAR WEIGHT PHOSPHOTYROSINE PROTEIN PHOSPHATASE"/>
    <property type="match status" value="1"/>
</dbReference>
<protein>
    <submittedName>
        <fullName evidence="8">Phosphotyrosine protein phosphatases I</fullName>
    </submittedName>
</protein>
<dbReference type="PRINTS" id="PR00720">
    <property type="entry name" value="MAMMALPTPASE"/>
</dbReference>
<evidence type="ECO:0000256" key="5">
    <source>
        <dbReference type="ARBA" id="ARBA00022912"/>
    </source>
</evidence>
<dbReference type="Proteomes" id="UP000254866">
    <property type="component" value="Unassembled WGS sequence"/>
</dbReference>